<protein>
    <submittedName>
        <fullName evidence="3">Uncharacterized protein</fullName>
    </submittedName>
</protein>
<feature type="compositionally biased region" description="Low complexity" evidence="1">
    <location>
        <begin position="36"/>
        <end position="78"/>
    </location>
</feature>
<keyword evidence="2" id="KW-0732">Signal</keyword>
<dbReference type="EMBL" id="HBUF01308126">
    <property type="protein sequence ID" value="CAG6692614.1"/>
    <property type="molecule type" value="Transcribed_RNA"/>
</dbReference>
<evidence type="ECO:0000256" key="1">
    <source>
        <dbReference type="SAM" id="MobiDB-lite"/>
    </source>
</evidence>
<reference evidence="3" key="1">
    <citation type="submission" date="2021-05" db="EMBL/GenBank/DDBJ databases">
        <authorList>
            <person name="Alioto T."/>
            <person name="Alioto T."/>
            <person name="Gomez Garrido J."/>
        </authorList>
    </citation>
    <scope>NUCLEOTIDE SEQUENCE</scope>
</reference>
<feature type="signal peptide" evidence="2">
    <location>
        <begin position="1"/>
        <end position="18"/>
    </location>
</feature>
<sequence length="180" mass="20240">MHLINIVLLPVLIVCVQATGPNPHVARPNPHYSKSTPYATETTPDATETTPPITETTPPATGTTPPATGTTPHATETTSLGNTRIPKTILRDTVLIWLRNLIGKKYYQITHKQINRNSFRNSVYEFPNRWFTVESFDALVDNEICRGITVKYPTDYQHSLIKPPYPEDRILILNKGSCSW</sequence>
<proteinExistence type="predicted"/>
<name>A0A8D8XF26_9HEMI</name>
<evidence type="ECO:0000313" key="3">
    <source>
        <dbReference type="EMBL" id="CAG6692614.1"/>
    </source>
</evidence>
<accession>A0A8D8XF26</accession>
<feature type="region of interest" description="Disordered" evidence="1">
    <location>
        <begin position="22"/>
        <end position="79"/>
    </location>
</feature>
<dbReference type="AlphaFoldDB" id="A0A8D8XF26"/>
<feature type="chain" id="PRO_5034984562" evidence="2">
    <location>
        <begin position="19"/>
        <end position="180"/>
    </location>
</feature>
<organism evidence="3">
    <name type="scientific">Cacopsylla melanoneura</name>
    <dbReference type="NCBI Taxonomy" id="428564"/>
    <lineage>
        <taxon>Eukaryota</taxon>
        <taxon>Metazoa</taxon>
        <taxon>Ecdysozoa</taxon>
        <taxon>Arthropoda</taxon>
        <taxon>Hexapoda</taxon>
        <taxon>Insecta</taxon>
        <taxon>Pterygota</taxon>
        <taxon>Neoptera</taxon>
        <taxon>Paraneoptera</taxon>
        <taxon>Hemiptera</taxon>
        <taxon>Sternorrhyncha</taxon>
        <taxon>Psylloidea</taxon>
        <taxon>Psyllidae</taxon>
        <taxon>Psyllinae</taxon>
        <taxon>Cacopsylla</taxon>
    </lineage>
</organism>
<evidence type="ECO:0000256" key="2">
    <source>
        <dbReference type="SAM" id="SignalP"/>
    </source>
</evidence>